<name>A0A8S1GVT9_9PELO</name>
<reference evidence="2" key="1">
    <citation type="submission" date="2020-10" db="EMBL/GenBank/DDBJ databases">
        <authorList>
            <person name="Kikuchi T."/>
        </authorList>
    </citation>
    <scope>NUCLEOTIDE SEQUENCE</scope>
    <source>
        <strain evidence="2">NKZ352</strain>
    </source>
</reference>
<keyword evidence="3" id="KW-1185">Reference proteome</keyword>
<accession>A0A8S1GVT9</accession>
<dbReference type="AlphaFoldDB" id="A0A8S1GVT9"/>
<evidence type="ECO:0000256" key="1">
    <source>
        <dbReference type="SAM" id="Phobius"/>
    </source>
</evidence>
<keyword evidence="1" id="KW-0812">Transmembrane</keyword>
<evidence type="ECO:0000313" key="2">
    <source>
        <dbReference type="EMBL" id="CAD6187204.1"/>
    </source>
</evidence>
<comment type="caution">
    <text evidence="2">The sequence shown here is derived from an EMBL/GenBank/DDBJ whole genome shotgun (WGS) entry which is preliminary data.</text>
</comment>
<feature type="transmembrane region" description="Helical" evidence="1">
    <location>
        <begin position="284"/>
        <end position="306"/>
    </location>
</feature>
<dbReference type="EMBL" id="CAJGYM010000006">
    <property type="protein sequence ID" value="CAD6187204.1"/>
    <property type="molecule type" value="Genomic_DNA"/>
</dbReference>
<keyword evidence="1" id="KW-1133">Transmembrane helix</keyword>
<sequence>MWRPILDEGVVLTTQKLQLFIWTSGPPRDGLLMNFLPRHGAGLPALLLWISSTSFCQAGQAPVPPIYSPCNFPSPLHEPNLFRTVCSALPKFPFICDLHHQLAYTNTAGIEKAFLRYHSLFTDRNRSTIGVIIAKQLEAPSSATDVFKNAEYTCLFENECNQVDAEVVSGIVTNVKTFYKVYTWKVYERWFGTTESCGKTNLLALVVVDGLINDARKIPYVRIHTGSSRLRSSLSNIQSEVNNALVQGWPMAKVIEDLIDDVGYALKEFYELNGETRDHSVPIWARHVFLLCLALVVTALLVEWYIVRRKLGVQKSGSIKIASGKSKTHLMF</sequence>
<organism evidence="2 3">
    <name type="scientific">Caenorhabditis auriculariae</name>
    <dbReference type="NCBI Taxonomy" id="2777116"/>
    <lineage>
        <taxon>Eukaryota</taxon>
        <taxon>Metazoa</taxon>
        <taxon>Ecdysozoa</taxon>
        <taxon>Nematoda</taxon>
        <taxon>Chromadorea</taxon>
        <taxon>Rhabditida</taxon>
        <taxon>Rhabditina</taxon>
        <taxon>Rhabditomorpha</taxon>
        <taxon>Rhabditoidea</taxon>
        <taxon>Rhabditidae</taxon>
        <taxon>Peloderinae</taxon>
        <taxon>Caenorhabditis</taxon>
    </lineage>
</organism>
<gene>
    <name evidence="2" type="ORF">CAUJ_LOCUS3123</name>
</gene>
<proteinExistence type="predicted"/>
<protein>
    <submittedName>
        <fullName evidence="2">Uncharacterized protein</fullName>
    </submittedName>
</protein>
<keyword evidence="1" id="KW-0472">Membrane</keyword>
<evidence type="ECO:0000313" key="3">
    <source>
        <dbReference type="Proteomes" id="UP000835052"/>
    </source>
</evidence>
<dbReference type="OrthoDB" id="5790074at2759"/>
<dbReference type="Proteomes" id="UP000835052">
    <property type="component" value="Unassembled WGS sequence"/>
</dbReference>